<dbReference type="AlphaFoldDB" id="A0A3S1B939"/>
<dbReference type="GO" id="GO:0006508">
    <property type="term" value="P:proteolysis"/>
    <property type="evidence" value="ECO:0007669"/>
    <property type="project" value="UniProtKB-KW"/>
</dbReference>
<dbReference type="RefSeq" id="WP_127198859.1">
    <property type="nucleotide sequence ID" value="NZ_RZNX01000002.1"/>
</dbReference>
<reference evidence="1 2" key="1">
    <citation type="submission" date="2018-12" db="EMBL/GenBank/DDBJ databases">
        <authorList>
            <person name="Sun L."/>
            <person name="Chen Z."/>
        </authorList>
    </citation>
    <scope>NUCLEOTIDE SEQUENCE [LARGE SCALE GENOMIC DNA]</scope>
    <source>
        <strain evidence="1 2">3-5-3</strain>
    </source>
</reference>
<proteinExistence type="predicted"/>
<evidence type="ECO:0000313" key="1">
    <source>
        <dbReference type="EMBL" id="RUT33746.1"/>
    </source>
</evidence>
<dbReference type="EMBL" id="RZNX01000002">
    <property type="protein sequence ID" value="RUT33746.1"/>
    <property type="molecule type" value="Genomic_DNA"/>
</dbReference>
<keyword evidence="1" id="KW-0378">Hydrolase</keyword>
<keyword evidence="1" id="KW-0645">Protease</keyword>
<gene>
    <name evidence="1" type="primary">yyaC</name>
    <name evidence="1" type="ORF">EJP77_08935</name>
</gene>
<dbReference type="SUPFAM" id="SSF53163">
    <property type="entry name" value="HybD-like"/>
    <property type="match status" value="1"/>
</dbReference>
<name>A0A3S1B939_9BACL</name>
<dbReference type="InterPro" id="IPR023430">
    <property type="entry name" value="Pept_HybD-like_dom_sf"/>
</dbReference>
<dbReference type="OrthoDB" id="9815953at2"/>
<dbReference type="InterPro" id="IPR009665">
    <property type="entry name" value="YyaC"/>
</dbReference>
<dbReference type="Proteomes" id="UP000272464">
    <property type="component" value="Unassembled WGS sequence"/>
</dbReference>
<keyword evidence="2" id="KW-1185">Reference proteome</keyword>
<comment type="caution">
    <text evidence="1">The sequence shown here is derived from an EMBL/GenBank/DDBJ whole genome shotgun (WGS) entry which is preliminary data.</text>
</comment>
<evidence type="ECO:0000313" key="2">
    <source>
        <dbReference type="Proteomes" id="UP000272464"/>
    </source>
</evidence>
<dbReference type="NCBIfam" id="TIGR02841">
    <property type="entry name" value="spore_YyaC"/>
    <property type="match status" value="1"/>
</dbReference>
<dbReference type="GO" id="GO:0008233">
    <property type="term" value="F:peptidase activity"/>
    <property type="evidence" value="ECO:0007669"/>
    <property type="project" value="UniProtKB-KW"/>
</dbReference>
<sequence>MSHTDPTLAAQEIPYLKILHTEPGIHSAIIHRLLLHFAKLSVRQEIVIVCIGTDRSTGDCLGPLVGTALSKLQCSSFHLYGTLDEPVHAMNLKDTLLHIQQVHDNPFVIGIDACLGQSSSVGCIQVVHGPLRPGAGVNKELPPVGDIHLTGIVNVGGFMEYFVLQNTRLSLVMRLSDIIATSLYGAIKEWDRSFRPLVRREEWRPFPQERVNKATPL</sequence>
<protein>
    <submittedName>
        <fullName evidence="1">Spore protease YyaC</fullName>
    </submittedName>
</protein>
<organism evidence="1 2">
    <name type="scientific">Paenibacillus zeisoli</name>
    <dbReference type="NCBI Taxonomy" id="2496267"/>
    <lineage>
        <taxon>Bacteria</taxon>
        <taxon>Bacillati</taxon>
        <taxon>Bacillota</taxon>
        <taxon>Bacilli</taxon>
        <taxon>Bacillales</taxon>
        <taxon>Paenibacillaceae</taxon>
        <taxon>Paenibacillus</taxon>
    </lineage>
</organism>
<accession>A0A3S1B939</accession>
<dbReference type="Pfam" id="PF06866">
    <property type="entry name" value="DUF1256"/>
    <property type="match status" value="1"/>
</dbReference>